<proteinExistence type="predicted"/>
<gene>
    <name evidence="1" type="ORF">CPB83DRAFT_882976</name>
</gene>
<dbReference type="OrthoDB" id="2193432at2759"/>
<protein>
    <submittedName>
        <fullName evidence="1">Uncharacterized protein</fullName>
    </submittedName>
</protein>
<name>A0A9P6EHL6_9AGAR</name>
<accession>A0A9P6EHL6</accession>
<dbReference type="EMBL" id="MU157847">
    <property type="protein sequence ID" value="KAF9529251.1"/>
    <property type="molecule type" value="Genomic_DNA"/>
</dbReference>
<organism evidence="1 2">
    <name type="scientific">Crepidotus variabilis</name>
    <dbReference type="NCBI Taxonomy" id="179855"/>
    <lineage>
        <taxon>Eukaryota</taxon>
        <taxon>Fungi</taxon>
        <taxon>Dikarya</taxon>
        <taxon>Basidiomycota</taxon>
        <taxon>Agaricomycotina</taxon>
        <taxon>Agaricomycetes</taxon>
        <taxon>Agaricomycetidae</taxon>
        <taxon>Agaricales</taxon>
        <taxon>Agaricineae</taxon>
        <taxon>Crepidotaceae</taxon>
        <taxon>Crepidotus</taxon>
    </lineage>
</organism>
<evidence type="ECO:0000313" key="1">
    <source>
        <dbReference type="EMBL" id="KAF9529251.1"/>
    </source>
</evidence>
<comment type="caution">
    <text evidence="1">The sequence shown here is derived from an EMBL/GenBank/DDBJ whole genome shotgun (WGS) entry which is preliminary data.</text>
</comment>
<keyword evidence="2" id="KW-1185">Reference proteome</keyword>
<reference evidence="1" key="1">
    <citation type="submission" date="2020-11" db="EMBL/GenBank/DDBJ databases">
        <authorList>
            <consortium name="DOE Joint Genome Institute"/>
            <person name="Ahrendt S."/>
            <person name="Riley R."/>
            <person name="Andreopoulos W."/>
            <person name="Labutti K."/>
            <person name="Pangilinan J."/>
            <person name="Ruiz-Duenas F.J."/>
            <person name="Barrasa J.M."/>
            <person name="Sanchez-Garcia M."/>
            <person name="Camarero S."/>
            <person name="Miyauchi S."/>
            <person name="Serrano A."/>
            <person name="Linde D."/>
            <person name="Babiker R."/>
            <person name="Drula E."/>
            <person name="Ayuso-Fernandez I."/>
            <person name="Pacheco R."/>
            <person name="Padilla G."/>
            <person name="Ferreira P."/>
            <person name="Barriuso J."/>
            <person name="Kellner H."/>
            <person name="Castanera R."/>
            <person name="Alfaro M."/>
            <person name="Ramirez L."/>
            <person name="Pisabarro A.G."/>
            <person name="Kuo A."/>
            <person name="Tritt A."/>
            <person name="Lipzen A."/>
            <person name="He G."/>
            <person name="Yan M."/>
            <person name="Ng V."/>
            <person name="Cullen D."/>
            <person name="Martin F."/>
            <person name="Rosso M.-N."/>
            <person name="Henrissat B."/>
            <person name="Hibbett D."/>
            <person name="Martinez A.T."/>
            <person name="Grigoriev I.V."/>
        </authorList>
    </citation>
    <scope>NUCLEOTIDE SEQUENCE</scope>
    <source>
        <strain evidence="1">CBS 506.95</strain>
    </source>
</reference>
<dbReference type="AlphaFoldDB" id="A0A9P6EHL6"/>
<sequence>MHPTRAEVKPQRSCAGGFGHTKGSLINRSSWKAPHNLPVLELYGKLLLQVLANCGSLPIRWGRIGLLEGVNSDPSIAFMVIERLLVHHWLQVLDEIQLLDVSSTNLLADVLSWYSRMGKRDC</sequence>
<dbReference type="Proteomes" id="UP000807306">
    <property type="component" value="Unassembled WGS sequence"/>
</dbReference>
<evidence type="ECO:0000313" key="2">
    <source>
        <dbReference type="Proteomes" id="UP000807306"/>
    </source>
</evidence>